<proteinExistence type="predicted"/>
<name>A0A811JQB0_9BILA</name>
<protein>
    <submittedName>
        <fullName evidence="2">Uncharacterized protein</fullName>
    </submittedName>
</protein>
<feature type="transmembrane region" description="Helical" evidence="1">
    <location>
        <begin position="239"/>
        <end position="260"/>
    </location>
</feature>
<keyword evidence="1" id="KW-0472">Membrane</keyword>
<evidence type="ECO:0000313" key="2">
    <source>
        <dbReference type="EMBL" id="CAD5205358.1"/>
    </source>
</evidence>
<dbReference type="EMBL" id="CAJFCW020000001">
    <property type="protein sequence ID" value="CAG9076944.1"/>
    <property type="molecule type" value="Genomic_DNA"/>
</dbReference>
<evidence type="ECO:0000256" key="1">
    <source>
        <dbReference type="SAM" id="Phobius"/>
    </source>
</evidence>
<keyword evidence="1" id="KW-0812">Transmembrane</keyword>
<keyword evidence="1" id="KW-1133">Transmembrane helix</keyword>
<dbReference type="OrthoDB" id="10434834at2759"/>
<reference evidence="2" key="1">
    <citation type="submission" date="2020-09" db="EMBL/GenBank/DDBJ databases">
        <authorList>
            <person name="Kikuchi T."/>
        </authorList>
    </citation>
    <scope>NUCLEOTIDE SEQUENCE</scope>
    <source>
        <strain evidence="2">SH1</strain>
    </source>
</reference>
<dbReference type="Proteomes" id="UP000614601">
    <property type="component" value="Unassembled WGS sequence"/>
</dbReference>
<comment type="caution">
    <text evidence="2">The sequence shown here is derived from an EMBL/GenBank/DDBJ whole genome shotgun (WGS) entry which is preliminary data.</text>
</comment>
<dbReference type="EMBL" id="CAJFDH010000001">
    <property type="protein sequence ID" value="CAD5205358.1"/>
    <property type="molecule type" value="Genomic_DNA"/>
</dbReference>
<sequence length="261" mass="30172">MEHCPDIKRGDFTQFFEVYGKHIEGRKYEINGFFTVVLLDPQFVKLDGQTVKKFPETPTNCLRENYAFTSGNILVLNHTHFADILEVDDHRVDGQSTYYFESLSNLRHHNFSAENIDKIRDCFDKQKLEFCTYNGTHVIEGPRRATYERRFTLYQVNNTHNCFNIPWDIENASDKPISFAPLFKLPFLNSDSPLIERFRPKPKPKPVLKLRVVEVPIINTTEYIPETTTNTTELLRSPVASGAGLGTLMPFLMFVGLLLIF</sequence>
<dbReference type="AlphaFoldDB" id="A0A811JQB0"/>
<dbReference type="Proteomes" id="UP000783686">
    <property type="component" value="Unassembled WGS sequence"/>
</dbReference>
<keyword evidence="3" id="KW-1185">Reference proteome</keyword>
<organism evidence="2 3">
    <name type="scientific">Bursaphelenchus okinawaensis</name>
    <dbReference type="NCBI Taxonomy" id="465554"/>
    <lineage>
        <taxon>Eukaryota</taxon>
        <taxon>Metazoa</taxon>
        <taxon>Ecdysozoa</taxon>
        <taxon>Nematoda</taxon>
        <taxon>Chromadorea</taxon>
        <taxon>Rhabditida</taxon>
        <taxon>Tylenchina</taxon>
        <taxon>Tylenchomorpha</taxon>
        <taxon>Aphelenchoidea</taxon>
        <taxon>Aphelenchoididae</taxon>
        <taxon>Bursaphelenchus</taxon>
    </lineage>
</organism>
<accession>A0A811JQB0</accession>
<evidence type="ECO:0000313" key="3">
    <source>
        <dbReference type="Proteomes" id="UP000614601"/>
    </source>
</evidence>
<gene>
    <name evidence="2" type="ORF">BOKJ2_LOCUS42</name>
</gene>